<keyword evidence="3" id="KW-0732">Signal</keyword>
<dbReference type="InterPro" id="IPR017949">
    <property type="entry name" value="Thaumatin_CS"/>
</dbReference>
<accession>A0A9Q0CU91</accession>
<keyword evidence="2" id="KW-0812">Transmembrane</keyword>
<gene>
    <name evidence="4" type="ORF">LUZ63_000015</name>
</gene>
<feature type="transmembrane region" description="Helical" evidence="2">
    <location>
        <begin position="316"/>
        <end position="333"/>
    </location>
</feature>
<keyword evidence="5" id="KW-1185">Reference proteome</keyword>
<keyword evidence="2" id="KW-0472">Membrane</keyword>
<sequence length="334" mass="35357">MEGSYLFKLLLFTSTYAIFCQLSLSSTFTISNYCSETIWPGTLAGAGTPQLSSTGFMLQPGQTARLQATPGWSGRIWARTGCQFDQDGAGICQTGDCGGRLECHGAGALPPATLFEVTLGKGTDEDFYDVSLVDGYNLPVVVIPRVQHGTCNATGCIADLNQACPKELQVDCGEGVIACRSACEAFGRDEFCCSGQYGNPSTCRPTRYSAVFKAACPRAYSYAYDDSTSTFTCAAAFDYTIAFCPPTNAMKRSDGTWVGSTPPPENGPTTSSSNNRRGATANGGPESDGDGAALDLDDMTSSSASAPIIIKTLTASHYYLLLLFLLFTVSFLSI</sequence>
<dbReference type="Pfam" id="PF00314">
    <property type="entry name" value="Thaumatin"/>
    <property type="match status" value="1"/>
</dbReference>
<name>A0A9Q0CU91_9POAL</name>
<dbReference type="PANTHER" id="PTHR31048">
    <property type="entry name" value="OS03G0233200 PROTEIN"/>
    <property type="match status" value="1"/>
</dbReference>
<feature type="compositionally biased region" description="Polar residues" evidence="1">
    <location>
        <begin position="267"/>
        <end position="277"/>
    </location>
</feature>
<dbReference type="SMART" id="SM00205">
    <property type="entry name" value="THN"/>
    <property type="match status" value="1"/>
</dbReference>
<dbReference type="InterPro" id="IPR001938">
    <property type="entry name" value="Thaumatin"/>
</dbReference>
<dbReference type="PRINTS" id="PR00347">
    <property type="entry name" value="THAUMATIN"/>
</dbReference>
<proteinExistence type="predicted"/>
<evidence type="ECO:0000256" key="1">
    <source>
        <dbReference type="SAM" id="MobiDB-lite"/>
    </source>
</evidence>
<dbReference type="EMBL" id="JAMQYH010000001">
    <property type="protein sequence ID" value="KAJ1700236.1"/>
    <property type="molecule type" value="Genomic_DNA"/>
</dbReference>
<dbReference type="OrthoDB" id="14833at2759"/>
<dbReference type="CDD" id="cd09218">
    <property type="entry name" value="TLP-PA"/>
    <property type="match status" value="1"/>
</dbReference>
<feature type="chain" id="PRO_5040514017" description="Thaumatin-like protein" evidence="3">
    <location>
        <begin position="18"/>
        <end position="334"/>
    </location>
</feature>
<feature type="region of interest" description="Disordered" evidence="1">
    <location>
        <begin position="254"/>
        <end position="296"/>
    </location>
</feature>
<dbReference type="SUPFAM" id="SSF49870">
    <property type="entry name" value="Osmotin, thaumatin-like protein"/>
    <property type="match status" value="1"/>
</dbReference>
<dbReference type="AlphaFoldDB" id="A0A9Q0CU91"/>
<dbReference type="Proteomes" id="UP001151287">
    <property type="component" value="Unassembled WGS sequence"/>
</dbReference>
<keyword evidence="2" id="KW-1133">Transmembrane helix</keyword>
<dbReference type="InterPro" id="IPR037176">
    <property type="entry name" value="Osmotin/thaumatin-like_sf"/>
</dbReference>
<organism evidence="4 5">
    <name type="scientific">Rhynchospora breviuscula</name>
    <dbReference type="NCBI Taxonomy" id="2022672"/>
    <lineage>
        <taxon>Eukaryota</taxon>
        <taxon>Viridiplantae</taxon>
        <taxon>Streptophyta</taxon>
        <taxon>Embryophyta</taxon>
        <taxon>Tracheophyta</taxon>
        <taxon>Spermatophyta</taxon>
        <taxon>Magnoliopsida</taxon>
        <taxon>Liliopsida</taxon>
        <taxon>Poales</taxon>
        <taxon>Cyperaceae</taxon>
        <taxon>Cyperoideae</taxon>
        <taxon>Rhynchosporeae</taxon>
        <taxon>Rhynchospora</taxon>
    </lineage>
</organism>
<evidence type="ECO:0008006" key="6">
    <source>
        <dbReference type="Google" id="ProtNLM"/>
    </source>
</evidence>
<dbReference type="FunFam" id="2.60.110.10:FF:000001">
    <property type="entry name" value="THAUMATIN-LIKE PROTEIN 1"/>
    <property type="match status" value="1"/>
</dbReference>
<feature type="signal peptide" evidence="3">
    <location>
        <begin position="1"/>
        <end position="17"/>
    </location>
</feature>
<dbReference type="Gene3D" id="2.60.110.10">
    <property type="entry name" value="Thaumatin"/>
    <property type="match status" value="1"/>
</dbReference>
<dbReference type="PROSITE" id="PS51367">
    <property type="entry name" value="THAUMATIN_2"/>
    <property type="match status" value="1"/>
</dbReference>
<evidence type="ECO:0000256" key="2">
    <source>
        <dbReference type="SAM" id="Phobius"/>
    </source>
</evidence>
<protein>
    <recommendedName>
        <fullName evidence="6">Thaumatin-like protein</fullName>
    </recommendedName>
</protein>
<dbReference type="PROSITE" id="PS00316">
    <property type="entry name" value="THAUMATIN_1"/>
    <property type="match status" value="1"/>
</dbReference>
<evidence type="ECO:0000313" key="4">
    <source>
        <dbReference type="EMBL" id="KAJ1700236.1"/>
    </source>
</evidence>
<comment type="caution">
    <text evidence="4">The sequence shown here is derived from an EMBL/GenBank/DDBJ whole genome shotgun (WGS) entry which is preliminary data.</text>
</comment>
<reference evidence="4" key="1">
    <citation type="journal article" date="2022" name="Cell">
        <title>Repeat-based holocentromeres influence genome architecture and karyotype evolution.</title>
        <authorList>
            <person name="Hofstatter P.G."/>
            <person name="Thangavel G."/>
            <person name="Lux T."/>
            <person name="Neumann P."/>
            <person name="Vondrak T."/>
            <person name="Novak P."/>
            <person name="Zhang M."/>
            <person name="Costa L."/>
            <person name="Castellani M."/>
            <person name="Scott A."/>
            <person name="Toegelov H."/>
            <person name="Fuchs J."/>
            <person name="Mata-Sucre Y."/>
            <person name="Dias Y."/>
            <person name="Vanzela A.L.L."/>
            <person name="Huettel B."/>
            <person name="Almeida C.C.S."/>
            <person name="Simkova H."/>
            <person name="Souza G."/>
            <person name="Pedrosa-Harand A."/>
            <person name="Macas J."/>
            <person name="Mayer K.F.X."/>
            <person name="Houben A."/>
            <person name="Marques A."/>
        </authorList>
    </citation>
    <scope>NUCLEOTIDE SEQUENCE</scope>
    <source>
        <strain evidence="4">RhyBre1mFocal</strain>
    </source>
</reference>
<evidence type="ECO:0000256" key="3">
    <source>
        <dbReference type="SAM" id="SignalP"/>
    </source>
</evidence>
<evidence type="ECO:0000313" key="5">
    <source>
        <dbReference type="Proteomes" id="UP001151287"/>
    </source>
</evidence>